<feature type="region of interest" description="Disordered" evidence="3">
    <location>
        <begin position="71"/>
        <end position="97"/>
    </location>
</feature>
<comment type="subcellular location">
    <subcellularLocation>
        <location evidence="1">Mitochondrion</location>
    </subcellularLocation>
</comment>
<evidence type="ECO:0000256" key="1">
    <source>
        <dbReference type="ARBA" id="ARBA00004173"/>
    </source>
</evidence>
<dbReference type="GO" id="GO:0044528">
    <property type="term" value="P:regulation of mitochondrial mRNA stability"/>
    <property type="evidence" value="ECO:0007669"/>
    <property type="project" value="InterPro"/>
</dbReference>
<name>A0A3Q2WGU3_HAPBU</name>
<reference evidence="5" key="2">
    <citation type="submission" date="2025-09" db="UniProtKB">
        <authorList>
            <consortium name="Ensembl"/>
        </authorList>
    </citation>
    <scope>IDENTIFICATION</scope>
</reference>
<sequence>MSVWVTEEVMRRGLRFCSRGSLWQQRNFLLSAPIKNSCSPDKQFFHLWSPRQSQTWLSRSPVSSVRFYSQGANHGDDLEDGERLPSQPADTASAERQRKSPFLELLESCGSPSDVLDLTGKYSPTARQVSHCLTHMWATTKKMTDEQRRYELQLMFEHPAFDQLLQRAMKTLVHISDEDVTYSLLSMVNLGVPQRSRVVQTFLRTCQEKLNDFDEKSLSILASSLEQMEDGANVRALKEGMRYEIMGRKKKSSLKDALYHKVTCYIDFYFFVRLRLVVEARLPGIKNVMALQTMMRLLGKDAPKDLKWKLEKKALSMTDHFSLPNAQYMISTMATMGFFSKPLLDVCSKKITENIHGIPFNRIFKLLQSCRELRYRDVHLLTSISDYVASSLDIWTNKQLLLFLSVFENLIFCPAALMDAYADKVIANPDVLTLKDLLCVLKVYSSLSYDLQDRRQQFLDSLSRVLISYLPKISAFELLKAVYCLCLLGHFPYAPLEQLLQSSVLEKLAGSKFPKSQERMFQTVDVCLRVDHPPLPQPLTVPASVLGDPTPSTPSVNPRLLLDLQSLLEDQVHMMLQEGVMVENLYFIDAAVTKPTPNQTSVCEARIGGAEGCSPAESSERIAVMYAPQSGFCYGTSNPRGPLAVKIRHLKILGYNPVLVTEQDLQSVSEEARIDFLRERIFPQHHRPETQPDEKEHLRS</sequence>
<dbReference type="AlphaFoldDB" id="A0A3Q2WGU3"/>
<dbReference type="PROSITE" id="PS51286">
    <property type="entry name" value="RAP"/>
    <property type="match status" value="1"/>
</dbReference>
<dbReference type="InterPro" id="IPR050870">
    <property type="entry name" value="FAST_kinase"/>
</dbReference>
<feature type="domain" description="RAP" evidence="4">
    <location>
        <begin position="622"/>
        <end position="679"/>
    </location>
</feature>
<evidence type="ECO:0000256" key="3">
    <source>
        <dbReference type="SAM" id="MobiDB-lite"/>
    </source>
</evidence>
<dbReference type="InterPro" id="IPR010622">
    <property type="entry name" value="FAST_Leu-rich"/>
</dbReference>
<protein>
    <submittedName>
        <fullName evidence="5">FAST kinase domains 2</fullName>
    </submittedName>
</protein>
<keyword evidence="6" id="KW-1185">Reference proteome</keyword>
<evidence type="ECO:0000313" key="5">
    <source>
        <dbReference type="Ensembl" id="ENSHBUP00000025333.1"/>
    </source>
</evidence>
<dbReference type="GO" id="GO:0035770">
    <property type="term" value="C:ribonucleoprotein granule"/>
    <property type="evidence" value="ECO:0007669"/>
    <property type="project" value="TreeGrafter"/>
</dbReference>
<evidence type="ECO:0000259" key="4">
    <source>
        <dbReference type="PROSITE" id="PS51286"/>
    </source>
</evidence>
<dbReference type="SMART" id="SM00952">
    <property type="entry name" value="RAP"/>
    <property type="match status" value="1"/>
</dbReference>
<dbReference type="PANTHER" id="PTHR21228">
    <property type="entry name" value="FAST LEU-RICH DOMAIN-CONTAINING"/>
    <property type="match status" value="1"/>
</dbReference>
<dbReference type="GO" id="GO:0000963">
    <property type="term" value="P:mitochondrial RNA processing"/>
    <property type="evidence" value="ECO:0007669"/>
    <property type="project" value="TreeGrafter"/>
</dbReference>
<accession>A0A3Q2WGU3</accession>
<dbReference type="Ensembl" id="ENSHBUT00000006259.1">
    <property type="protein sequence ID" value="ENSHBUP00000025333.1"/>
    <property type="gene ID" value="ENSHBUG00000007258.1"/>
</dbReference>
<reference evidence="5" key="1">
    <citation type="submission" date="2025-08" db="UniProtKB">
        <authorList>
            <consortium name="Ensembl"/>
        </authorList>
    </citation>
    <scope>IDENTIFICATION</scope>
</reference>
<dbReference type="GO" id="GO:0005759">
    <property type="term" value="C:mitochondrial matrix"/>
    <property type="evidence" value="ECO:0007669"/>
    <property type="project" value="TreeGrafter"/>
</dbReference>
<dbReference type="STRING" id="8153.ENSHBUP00000025333"/>
<dbReference type="Proteomes" id="UP000264840">
    <property type="component" value="Unplaced"/>
</dbReference>
<evidence type="ECO:0000256" key="2">
    <source>
        <dbReference type="ARBA" id="ARBA00023128"/>
    </source>
</evidence>
<evidence type="ECO:0000313" key="6">
    <source>
        <dbReference type="Proteomes" id="UP000264840"/>
    </source>
</evidence>
<proteinExistence type="predicted"/>
<dbReference type="GO" id="GO:0003723">
    <property type="term" value="F:RNA binding"/>
    <property type="evidence" value="ECO:0007669"/>
    <property type="project" value="TreeGrafter"/>
</dbReference>
<keyword evidence="2" id="KW-0496">Mitochondrion</keyword>
<dbReference type="GeneTree" id="ENSGT01030000234607"/>
<dbReference type="InterPro" id="IPR013584">
    <property type="entry name" value="RAP"/>
</dbReference>
<dbReference type="Pfam" id="PF06743">
    <property type="entry name" value="FAST_1"/>
    <property type="match status" value="1"/>
</dbReference>
<organism evidence="5 6">
    <name type="scientific">Haplochromis burtoni</name>
    <name type="common">Burton's mouthbrooder</name>
    <name type="synonym">Chromis burtoni</name>
    <dbReference type="NCBI Taxonomy" id="8153"/>
    <lineage>
        <taxon>Eukaryota</taxon>
        <taxon>Metazoa</taxon>
        <taxon>Chordata</taxon>
        <taxon>Craniata</taxon>
        <taxon>Vertebrata</taxon>
        <taxon>Euteleostomi</taxon>
        <taxon>Actinopterygii</taxon>
        <taxon>Neopterygii</taxon>
        <taxon>Teleostei</taxon>
        <taxon>Neoteleostei</taxon>
        <taxon>Acanthomorphata</taxon>
        <taxon>Ovalentaria</taxon>
        <taxon>Cichlomorphae</taxon>
        <taxon>Cichliformes</taxon>
        <taxon>Cichlidae</taxon>
        <taxon>African cichlids</taxon>
        <taxon>Pseudocrenilabrinae</taxon>
        <taxon>Haplochromini</taxon>
        <taxon>Haplochromis</taxon>
    </lineage>
</organism>
<dbReference type="PANTHER" id="PTHR21228:SF1">
    <property type="entry name" value="FAST KINASE DOMAIN-CONTAINING PROTEIN 2, MITOCHONDRIAL"/>
    <property type="match status" value="1"/>
</dbReference>